<evidence type="ECO:0008006" key="3">
    <source>
        <dbReference type="Google" id="ProtNLM"/>
    </source>
</evidence>
<protein>
    <recommendedName>
        <fullName evidence="3">Metallophosphoesterase</fullName>
    </recommendedName>
</protein>
<evidence type="ECO:0000313" key="2">
    <source>
        <dbReference type="Proteomes" id="UP000031982"/>
    </source>
</evidence>
<gene>
    <name evidence="1" type="ORF">SD77_1472</name>
</gene>
<dbReference type="RefSeq" id="WP_125474397.1">
    <property type="nucleotide sequence ID" value="NZ_LVTO01000018.1"/>
</dbReference>
<keyword evidence="2" id="KW-1185">Reference proteome</keyword>
<sequence>MRNNKLYIIGSLDHGSGNSGTIGEFDIKKDYKKVAQLMIPYAKNRDLWIAGGEMLPKDF</sequence>
<name>A0ABR5ARW4_BACBA</name>
<dbReference type="EMBL" id="JXLP01000014">
    <property type="protein sequence ID" value="KIL77486.1"/>
    <property type="molecule type" value="Genomic_DNA"/>
</dbReference>
<reference evidence="1 2" key="1">
    <citation type="submission" date="2015-01" db="EMBL/GenBank/DDBJ databases">
        <title>Genome Assembly of Bacillus badius MTCC 1458.</title>
        <authorList>
            <person name="Verma A."/>
            <person name="Khatri I."/>
            <person name="Mual P."/>
            <person name="Subramanian S."/>
            <person name="Krishnamurthi S."/>
        </authorList>
    </citation>
    <scope>NUCLEOTIDE SEQUENCE [LARGE SCALE GENOMIC DNA]</scope>
    <source>
        <strain evidence="1 2">MTCC 1458</strain>
    </source>
</reference>
<organism evidence="1 2">
    <name type="scientific">Bacillus badius</name>
    <dbReference type="NCBI Taxonomy" id="1455"/>
    <lineage>
        <taxon>Bacteria</taxon>
        <taxon>Bacillati</taxon>
        <taxon>Bacillota</taxon>
        <taxon>Bacilli</taxon>
        <taxon>Bacillales</taxon>
        <taxon>Bacillaceae</taxon>
        <taxon>Pseudobacillus</taxon>
    </lineage>
</organism>
<dbReference type="Proteomes" id="UP000031982">
    <property type="component" value="Unassembled WGS sequence"/>
</dbReference>
<proteinExistence type="predicted"/>
<accession>A0ABR5ARW4</accession>
<comment type="caution">
    <text evidence="1">The sequence shown here is derived from an EMBL/GenBank/DDBJ whole genome shotgun (WGS) entry which is preliminary data.</text>
</comment>
<evidence type="ECO:0000313" key="1">
    <source>
        <dbReference type="EMBL" id="KIL77486.1"/>
    </source>
</evidence>
<dbReference type="GeneID" id="92779026"/>